<comment type="caution">
    <text evidence="1">The sequence shown here is derived from an EMBL/GenBank/DDBJ whole genome shotgun (WGS) entry which is preliminary data.</text>
</comment>
<name>A0ACC2V2K9_9TREE</name>
<sequence length="801" mass="89311">MSARPIWNAYKRCRSRRSLTTIPLYRSEPQVQVPRSGAELRQAVTKLEDETRSLRRQAATSDKLRLTLETTADVPPYTDAELETFYEQVKTSLPLPTKEDNVVPLLPPPRSQIPKKERKEIIQSLITRLDALQLPPPAEESSVPVIGKGWRTAQRQRALTLLTSITPATPAPIPTGLVSKTETLLPQQRILDRARGHGFPLEGETEVLLTTFAENGDVVGVARTLKEIEERAGAPAPREHLAALVHAHLAKGDAHAAVRTLHTFEARHLTLPEPTYTAVLSALLPTAPTMRQHDKSLAWDLFTHMRLIAHPTPSVESYNTMIRACADPKDPQPELALDLFTQMVQENALQPHGETYSILIKALARVKGYYFHAFRVLRQMLEVHQASLSRIVQEGRGTGYEPTTGTFNALLEGTKRSGDLGRARWILAEMAKVAAFVGSRKGAAVGAMMPNEETLVGVFHTYAAYKPVIARGDVKVAEASDSASGVSSQSEEAVKVDKEEAASTEPRQVSLMDIGSPDFIPPYQPQTSYEVFSEATQLFDLVLDNITTRHGAFSHVRPTARLVNAYLSVALAHAPLDRAVKMQLGLWHDLRLVPLGVKPNGWTYLFALERCAAAKNKTERRFAEEALEKLWAGYMKWYMREEQVGKVEAEERYRMEVGLGPREVERCWVAAIRGFALVENTSRALDILGEFRDRFPPDAIIQAYKPSPRFANKIRFSSPHRTLEDDIPPHVLFHDLEILHHRFVRDANLQGVGKIKWVTLGYQLALEKRKSMRLAESKAGAKKVLGSEMATPSTGEGFARI</sequence>
<protein>
    <submittedName>
        <fullName evidence="1">Uncharacterized protein</fullName>
    </submittedName>
</protein>
<proteinExistence type="predicted"/>
<organism evidence="1 2">
    <name type="scientific">Naganishia adeliensis</name>
    <dbReference type="NCBI Taxonomy" id="92952"/>
    <lineage>
        <taxon>Eukaryota</taxon>
        <taxon>Fungi</taxon>
        <taxon>Dikarya</taxon>
        <taxon>Basidiomycota</taxon>
        <taxon>Agaricomycotina</taxon>
        <taxon>Tremellomycetes</taxon>
        <taxon>Filobasidiales</taxon>
        <taxon>Filobasidiaceae</taxon>
        <taxon>Naganishia</taxon>
    </lineage>
</organism>
<dbReference type="EMBL" id="JASBWS010000158">
    <property type="protein sequence ID" value="KAJ9093261.1"/>
    <property type="molecule type" value="Genomic_DNA"/>
</dbReference>
<dbReference type="Proteomes" id="UP001230649">
    <property type="component" value="Unassembled WGS sequence"/>
</dbReference>
<keyword evidence="2" id="KW-1185">Reference proteome</keyword>
<evidence type="ECO:0000313" key="2">
    <source>
        <dbReference type="Proteomes" id="UP001230649"/>
    </source>
</evidence>
<gene>
    <name evidence="1" type="ORF">QFC20_007179</name>
</gene>
<reference evidence="1" key="1">
    <citation type="submission" date="2023-04" db="EMBL/GenBank/DDBJ databases">
        <title>Draft Genome sequencing of Naganishia species isolated from polar environments using Oxford Nanopore Technology.</title>
        <authorList>
            <person name="Leo P."/>
            <person name="Venkateswaran K."/>
        </authorList>
    </citation>
    <scope>NUCLEOTIDE SEQUENCE</scope>
    <source>
        <strain evidence="1">MNA-CCFEE 5262</strain>
    </source>
</reference>
<evidence type="ECO:0000313" key="1">
    <source>
        <dbReference type="EMBL" id="KAJ9093261.1"/>
    </source>
</evidence>
<accession>A0ACC2V2K9</accession>